<accession>A0A2K1IUL9</accession>
<sequence length="107" mass="11990">MITTLSTALITNLNSAEWSNQCHRCLPLSRRRHHAIFRFVLAPTQIFKVRHLSFSCSILNPALVGSIRVGSTLCVALVLIFVLFGLALFFTPPMLIANLLFSSPFWC</sequence>
<dbReference type="EMBL" id="ABEU02000020">
    <property type="protein sequence ID" value="PNR32972.1"/>
    <property type="molecule type" value="Genomic_DNA"/>
</dbReference>
<evidence type="ECO:0000313" key="2">
    <source>
        <dbReference type="EMBL" id="PNR32972.1"/>
    </source>
</evidence>
<feature type="transmembrane region" description="Helical" evidence="1">
    <location>
        <begin position="69"/>
        <end position="90"/>
    </location>
</feature>
<evidence type="ECO:0000313" key="3">
    <source>
        <dbReference type="EnsemblPlants" id="PAC:32946605.CDS.1"/>
    </source>
</evidence>
<gene>
    <name evidence="2" type="ORF">PHYPA_024915</name>
</gene>
<keyword evidence="1" id="KW-0472">Membrane</keyword>
<reference evidence="2 4" key="2">
    <citation type="journal article" date="2018" name="Plant J.">
        <title>The Physcomitrella patens chromosome-scale assembly reveals moss genome structure and evolution.</title>
        <authorList>
            <person name="Lang D."/>
            <person name="Ullrich K.K."/>
            <person name="Murat F."/>
            <person name="Fuchs J."/>
            <person name="Jenkins J."/>
            <person name="Haas F.B."/>
            <person name="Piednoel M."/>
            <person name="Gundlach H."/>
            <person name="Van Bel M."/>
            <person name="Meyberg R."/>
            <person name="Vives C."/>
            <person name="Morata J."/>
            <person name="Symeonidi A."/>
            <person name="Hiss M."/>
            <person name="Muchero W."/>
            <person name="Kamisugi Y."/>
            <person name="Saleh O."/>
            <person name="Blanc G."/>
            <person name="Decker E.L."/>
            <person name="van Gessel N."/>
            <person name="Grimwood J."/>
            <person name="Hayes R.D."/>
            <person name="Graham S.W."/>
            <person name="Gunter L.E."/>
            <person name="McDaniel S.F."/>
            <person name="Hoernstein S.N.W."/>
            <person name="Larsson A."/>
            <person name="Li F.W."/>
            <person name="Perroud P.F."/>
            <person name="Phillips J."/>
            <person name="Ranjan P."/>
            <person name="Rokshar D.S."/>
            <person name="Rothfels C.J."/>
            <person name="Schneider L."/>
            <person name="Shu S."/>
            <person name="Stevenson D.W."/>
            <person name="Thummler F."/>
            <person name="Tillich M."/>
            <person name="Villarreal Aguilar J.C."/>
            <person name="Widiez T."/>
            <person name="Wong G.K."/>
            <person name="Wymore A."/>
            <person name="Zhang Y."/>
            <person name="Zimmer A.D."/>
            <person name="Quatrano R.S."/>
            <person name="Mayer K.F.X."/>
            <person name="Goodstein D."/>
            <person name="Casacuberta J.M."/>
            <person name="Vandepoele K."/>
            <person name="Reski R."/>
            <person name="Cuming A.C."/>
            <person name="Tuskan G.A."/>
            <person name="Maumus F."/>
            <person name="Salse J."/>
            <person name="Schmutz J."/>
            <person name="Rensing S.A."/>
        </authorList>
    </citation>
    <scope>NUCLEOTIDE SEQUENCE [LARGE SCALE GENOMIC DNA]</scope>
    <source>
        <strain evidence="3 4">cv. Gransden 2004</strain>
    </source>
</reference>
<organism evidence="2">
    <name type="scientific">Physcomitrium patens</name>
    <name type="common">Spreading-leaved earth moss</name>
    <name type="synonym">Physcomitrella patens</name>
    <dbReference type="NCBI Taxonomy" id="3218"/>
    <lineage>
        <taxon>Eukaryota</taxon>
        <taxon>Viridiplantae</taxon>
        <taxon>Streptophyta</taxon>
        <taxon>Embryophyta</taxon>
        <taxon>Bryophyta</taxon>
        <taxon>Bryophytina</taxon>
        <taxon>Bryopsida</taxon>
        <taxon>Funariidae</taxon>
        <taxon>Funariales</taxon>
        <taxon>Funariaceae</taxon>
        <taxon>Physcomitrium</taxon>
    </lineage>
</organism>
<dbReference type="InParanoid" id="A0A2K1IUL9"/>
<dbReference type="Gramene" id="Pp3c20_8800V3.1">
    <property type="protein sequence ID" value="PAC:32946605.CDS.1"/>
    <property type="gene ID" value="Pp3c20_8800"/>
</dbReference>
<name>A0A2K1IUL9_PHYPA</name>
<dbReference type="AlphaFoldDB" id="A0A2K1IUL9"/>
<protein>
    <submittedName>
        <fullName evidence="2 3">Uncharacterized protein</fullName>
    </submittedName>
</protein>
<keyword evidence="1" id="KW-0812">Transmembrane</keyword>
<dbReference type="Proteomes" id="UP000006727">
    <property type="component" value="Chromosome 20"/>
</dbReference>
<dbReference type="PaxDb" id="3218-PP1S9_405V6.1"/>
<dbReference type="EnsemblPlants" id="Pp3c20_8800V3.1">
    <property type="protein sequence ID" value="PAC:32946605.CDS.1"/>
    <property type="gene ID" value="Pp3c20_8800"/>
</dbReference>
<reference evidence="3" key="3">
    <citation type="submission" date="2020-12" db="UniProtKB">
        <authorList>
            <consortium name="EnsemblPlants"/>
        </authorList>
    </citation>
    <scope>IDENTIFICATION</scope>
</reference>
<reference evidence="2 4" key="1">
    <citation type="journal article" date="2008" name="Science">
        <title>The Physcomitrella genome reveals evolutionary insights into the conquest of land by plants.</title>
        <authorList>
            <person name="Rensing S."/>
            <person name="Lang D."/>
            <person name="Zimmer A."/>
            <person name="Terry A."/>
            <person name="Salamov A."/>
            <person name="Shapiro H."/>
            <person name="Nishiyama T."/>
            <person name="Perroud P.-F."/>
            <person name="Lindquist E."/>
            <person name="Kamisugi Y."/>
            <person name="Tanahashi T."/>
            <person name="Sakakibara K."/>
            <person name="Fujita T."/>
            <person name="Oishi K."/>
            <person name="Shin-I T."/>
            <person name="Kuroki Y."/>
            <person name="Toyoda A."/>
            <person name="Suzuki Y."/>
            <person name="Hashimoto A."/>
            <person name="Yamaguchi K."/>
            <person name="Sugano A."/>
            <person name="Kohara Y."/>
            <person name="Fujiyama A."/>
            <person name="Anterola A."/>
            <person name="Aoki S."/>
            <person name="Ashton N."/>
            <person name="Barbazuk W.B."/>
            <person name="Barker E."/>
            <person name="Bennetzen J."/>
            <person name="Bezanilla M."/>
            <person name="Blankenship R."/>
            <person name="Cho S.H."/>
            <person name="Dutcher S."/>
            <person name="Estelle M."/>
            <person name="Fawcett J.A."/>
            <person name="Gundlach H."/>
            <person name="Hanada K."/>
            <person name="Heyl A."/>
            <person name="Hicks K.A."/>
            <person name="Hugh J."/>
            <person name="Lohr M."/>
            <person name="Mayer K."/>
            <person name="Melkozernov A."/>
            <person name="Murata T."/>
            <person name="Nelson D."/>
            <person name="Pils B."/>
            <person name="Prigge M."/>
            <person name="Reiss B."/>
            <person name="Renner T."/>
            <person name="Rombauts S."/>
            <person name="Rushton P."/>
            <person name="Sanderfoot A."/>
            <person name="Schween G."/>
            <person name="Shiu S.-H."/>
            <person name="Stueber K."/>
            <person name="Theodoulou F.L."/>
            <person name="Tu H."/>
            <person name="Van de Peer Y."/>
            <person name="Verrier P.J."/>
            <person name="Waters E."/>
            <person name="Wood A."/>
            <person name="Yang L."/>
            <person name="Cove D."/>
            <person name="Cuming A."/>
            <person name="Hasebe M."/>
            <person name="Lucas S."/>
            <person name="Mishler D.B."/>
            <person name="Reski R."/>
            <person name="Grigoriev I."/>
            <person name="Quatrano R.S."/>
            <person name="Boore J.L."/>
        </authorList>
    </citation>
    <scope>NUCLEOTIDE SEQUENCE [LARGE SCALE GENOMIC DNA]</scope>
    <source>
        <strain evidence="3 4">cv. Gransden 2004</strain>
    </source>
</reference>
<dbReference type="Gramene" id="Pp3c20_8800V3.2">
    <property type="protein sequence ID" value="PAC:32946606.CDS.1"/>
    <property type="gene ID" value="Pp3c20_8800"/>
</dbReference>
<keyword evidence="4" id="KW-1185">Reference proteome</keyword>
<proteinExistence type="predicted"/>
<dbReference type="EnsemblPlants" id="Pp3c20_8800V3.2">
    <property type="protein sequence ID" value="PAC:32946606.CDS.1"/>
    <property type="gene ID" value="Pp3c20_8800"/>
</dbReference>
<keyword evidence="1" id="KW-1133">Transmembrane helix</keyword>
<evidence type="ECO:0000313" key="4">
    <source>
        <dbReference type="Proteomes" id="UP000006727"/>
    </source>
</evidence>
<evidence type="ECO:0000256" key="1">
    <source>
        <dbReference type="SAM" id="Phobius"/>
    </source>
</evidence>